<organism evidence="1 2">
    <name type="scientific">Flavobacterium subsaxonicum WB 4.1-42 = DSM 21790</name>
    <dbReference type="NCBI Taxonomy" id="1121898"/>
    <lineage>
        <taxon>Bacteria</taxon>
        <taxon>Pseudomonadati</taxon>
        <taxon>Bacteroidota</taxon>
        <taxon>Flavobacteriia</taxon>
        <taxon>Flavobacteriales</taxon>
        <taxon>Flavobacteriaceae</taxon>
        <taxon>Flavobacterium</taxon>
    </lineage>
</organism>
<name>A0A0A2MHJ6_9FLAO</name>
<keyword evidence="2" id="KW-1185">Reference proteome</keyword>
<accession>A0A0A2MHJ6</accession>
<evidence type="ECO:0000313" key="1">
    <source>
        <dbReference type="EMBL" id="KGO91744.1"/>
    </source>
</evidence>
<dbReference type="EMBL" id="JRLY01000015">
    <property type="protein sequence ID" value="KGO91744.1"/>
    <property type="molecule type" value="Genomic_DNA"/>
</dbReference>
<protein>
    <submittedName>
        <fullName evidence="1">Uncharacterized protein</fullName>
    </submittedName>
</protein>
<sequence length="163" mass="18389">MAKRCTIKYQKGYNAPFTPLNFTLPADYYCDYIVKGMFDETIISYTVEEKYVFTIAKYKFVDGSSVVYKMSLQTGKDGEGTGGRGVTLELENNKKIQKDALVEKNAKGPTPIYNTEFVLTEAELELLKANKIKSFTLFKTQAVMFDDSANTLQKVIPCLITIK</sequence>
<dbReference type="RefSeq" id="WP_026989776.1">
    <property type="nucleotide sequence ID" value="NZ_AUGP01000002.1"/>
</dbReference>
<dbReference type="AlphaFoldDB" id="A0A0A2MHJ6"/>
<dbReference type="STRING" id="1121898.GCA_000422725_03681"/>
<comment type="caution">
    <text evidence="1">The sequence shown here is derived from an EMBL/GenBank/DDBJ whole genome shotgun (WGS) entry which is preliminary data.</text>
</comment>
<proteinExistence type="predicted"/>
<reference evidence="1 2" key="1">
    <citation type="submission" date="2013-09" db="EMBL/GenBank/DDBJ databases">
        <authorList>
            <person name="Zeng Z."/>
            <person name="Chen C."/>
        </authorList>
    </citation>
    <scope>NUCLEOTIDE SEQUENCE [LARGE SCALE GENOMIC DNA]</scope>
    <source>
        <strain evidence="1 2">WB 4.1-42</strain>
    </source>
</reference>
<gene>
    <name evidence="1" type="ORF">Q766_16000</name>
</gene>
<dbReference type="Proteomes" id="UP000030111">
    <property type="component" value="Unassembled WGS sequence"/>
</dbReference>
<evidence type="ECO:0000313" key="2">
    <source>
        <dbReference type="Proteomes" id="UP000030111"/>
    </source>
</evidence>